<gene>
    <name evidence="2" type="ORF">HAX54_024103</name>
</gene>
<accession>A0ABS8UXH0</accession>
<evidence type="ECO:0000313" key="3">
    <source>
        <dbReference type="Proteomes" id="UP000823775"/>
    </source>
</evidence>
<keyword evidence="1" id="KW-0732">Signal</keyword>
<protein>
    <recommendedName>
        <fullName evidence="4">Secreted protein</fullName>
    </recommendedName>
</protein>
<evidence type="ECO:0000313" key="2">
    <source>
        <dbReference type="EMBL" id="MCD9639521.1"/>
    </source>
</evidence>
<keyword evidence="3" id="KW-1185">Reference proteome</keyword>
<reference evidence="2 3" key="1">
    <citation type="journal article" date="2021" name="BMC Genomics">
        <title>Datura genome reveals duplications of psychoactive alkaloid biosynthetic genes and high mutation rate following tissue culture.</title>
        <authorList>
            <person name="Rajewski A."/>
            <person name="Carter-House D."/>
            <person name="Stajich J."/>
            <person name="Litt A."/>
        </authorList>
    </citation>
    <scope>NUCLEOTIDE SEQUENCE [LARGE SCALE GENOMIC DNA]</scope>
    <source>
        <strain evidence="2">AR-01</strain>
    </source>
</reference>
<comment type="caution">
    <text evidence="2">The sequence shown here is derived from an EMBL/GenBank/DDBJ whole genome shotgun (WGS) entry which is preliminary data.</text>
</comment>
<feature type="chain" id="PRO_5046466307" description="Secreted protein" evidence="1">
    <location>
        <begin position="33"/>
        <end position="72"/>
    </location>
</feature>
<dbReference type="Proteomes" id="UP000823775">
    <property type="component" value="Unassembled WGS sequence"/>
</dbReference>
<evidence type="ECO:0008006" key="4">
    <source>
        <dbReference type="Google" id="ProtNLM"/>
    </source>
</evidence>
<feature type="signal peptide" evidence="1">
    <location>
        <begin position="1"/>
        <end position="32"/>
    </location>
</feature>
<dbReference type="EMBL" id="JACEIK010002934">
    <property type="protein sequence ID" value="MCD9639521.1"/>
    <property type="molecule type" value="Genomic_DNA"/>
</dbReference>
<sequence>MPRKNCSSVGINPIAQILVSLLLALCNPPNTAVFPTHTPYTDERDDSLGPEGDLCAFILKTGALGPAKQSSS</sequence>
<proteinExistence type="predicted"/>
<evidence type="ECO:0000256" key="1">
    <source>
        <dbReference type="SAM" id="SignalP"/>
    </source>
</evidence>
<name>A0ABS8UXH0_DATST</name>
<organism evidence="2 3">
    <name type="scientific">Datura stramonium</name>
    <name type="common">Jimsonweed</name>
    <name type="synonym">Common thornapple</name>
    <dbReference type="NCBI Taxonomy" id="4076"/>
    <lineage>
        <taxon>Eukaryota</taxon>
        <taxon>Viridiplantae</taxon>
        <taxon>Streptophyta</taxon>
        <taxon>Embryophyta</taxon>
        <taxon>Tracheophyta</taxon>
        <taxon>Spermatophyta</taxon>
        <taxon>Magnoliopsida</taxon>
        <taxon>eudicotyledons</taxon>
        <taxon>Gunneridae</taxon>
        <taxon>Pentapetalae</taxon>
        <taxon>asterids</taxon>
        <taxon>lamiids</taxon>
        <taxon>Solanales</taxon>
        <taxon>Solanaceae</taxon>
        <taxon>Solanoideae</taxon>
        <taxon>Datureae</taxon>
        <taxon>Datura</taxon>
    </lineage>
</organism>